<sequence>MVSLKKDIVVEYDLTPTAFNSWIKSSQITGSFKEKVNRSPEEN</sequence>
<proteinExistence type="predicted"/>
<dbReference type="EMBL" id="BAAACI010000001">
    <property type="protein sequence ID" value="GAA0766201.1"/>
    <property type="molecule type" value="Genomic_DNA"/>
</dbReference>
<dbReference type="Proteomes" id="UP001501047">
    <property type="component" value="Unassembled WGS sequence"/>
</dbReference>
<reference evidence="1 2" key="1">
    <citation type="journal article" date="2019" name="Int. J. Syst. Evol. Microbiol.">
        <title>The Global Catalogue of Microorganisms (GCM) 10K type strain sequencing project: providing services to taxonomists for standard genome sequencing and annotation.</title>
        <authorList>
            <consortium name="The Broad Institute Genomics Platform"/>
            <consortium name="The Broad Institute Genome Sequencing Center for Infectious Disease"/>
            <person name="Wu L."/>
            <person name="Ma J."/>
        </authorList>
    </citation>
    <scope>NUCLEOTIDE SEQUENCE [LARGE SCALE GENOMIC DNA]</scope>
    <source>
        <strain evidence="1 2">JCM 1417</strain>
    </source>
</reference>
<keyword evidence="2" id="KW-1185">Reference proteome</keyword>
<name>A0ABN1KH41_CLOSU</name>
<gene>
    <name evidence="1" type="ORF">GCM10008908_03620</name>
</gene>
<accession>A0ABN1KH41</accession>
<protein>
    <submittedName>
        <fullName evidence="1">Uncharacterized protein</fullName>
    </submittedName>
</protein>
<organism evidence="1 2">
    <name type="scientific">Clostridium subterminale</name>
    <dbReference type="NCBI Taxonomy" id="1550"/>
    <lineage>
        <taxon>Bacteria</taxon>
        <taxon>Bacillati</taxon>
        <taxon>Bacillota</taxon>
        <taxon>Clostridia</taxon>
        <taxon>Eubacteriales</taxon>
        <taxon>Clostridiaceae</taxon>
        <taxon>Clostridium</taxon>
    </lineage>
</organism>
<evidence type="ECO:0000313" key="1">
    <source>
        <dbReference type="EMBL" id="GAA0766201.1"/>
    </source>
</evidence>
<evidence type="ECO:0000313" key="2">
    <source>
        <dbReference type="Proteomes" id="UP001501047"/>
    </source>
</evidence>
<comment type="caution">
    <text evidence="1">The sequence shown here is derived from an EMBL/GenBank/DDBJ whole genome shotgun (WGS) entry which is preliminary data.</text>
</comment>